<dbReference type="AlphaFoldDB" id="A0AA38GR87"/>
<accession>A0AA38GR87</accession>
<keyword evidence="2" id="KW-1185">Reference proteome</keyword>
<feature type="non-terminal residue" evidence="1">
    <location>
        <position position="310"/>
    </location>
</feature>
<evidence type="ECO:0000313" key="2">
    <source>
        <dbReference type="Proteomes" id="UP000824469"/>
    </source>
</evidence>
<dbReference type="PANTHER" id="PTHR35309:SF4">
    <property type="entry name" value="TOCOPHEROL CYCLASE"/>
    <property type="match status" value="1"/>
</dbReference>
<dbReference type="EMBL" id="JAHRHJ020000002">
    <property type="protein sequence ID" value="KAH9327376.1"/>
    <property type="molecule type" value="Genomic_DNA"/>
</dbReference>
<dbReference type="GO" id="GO:0009976">
    <property type="term" value="F:tocopherol cyclase activity"/>
    <property type="evidence" value="ECO:0007669"/>
    <property type="project" value="InterPro"/>
</dbReference>
<dbReference type="InterPro" id="IPR025893">
    <property type="entry name" value="Tocopherol_cyclase"/>
</dbReference>
<dbReference type="OMA" id="HIWLQAI"/>
<organism evidence="1 2">
    <name type="scientific">Taxus chinensis</name>
    <name type="common">Chinese yew</name>
    <name type="synonym">Taxus wallichiana var. chinensis</name>
    <dbReference type="NCBI Taxonomy" id="29808"/>
    <lineage>
        <taxon>Eukaryota</taxon>
        <taxon>Viridiplantae</taxon>
        <taxon>Streptophyta</taxon>
        <taxon>Embryophyta</taxon>
        <taxon>Tracheophyta</taxon>
        <taxon>Spermatophyta</taxon>
        <taxon>Pinopsida</taxon>
        <taxon>Pinidae</taxon>
        <taxon>Conifers II</taxon>
        <taxon>Cupressales</taxon>
        <taxon>Taxaceae</taxon>
        <taxon>Taxus</taxon>
    </lineage>
</organism>
<sequence>MDTAHTRSKKGAEEISERIKVWAMTSLHPWDPHEPSFSCCLPESLQPYPCFEGWYFRILDPQTGVSIGLIIATNYVTSESHATLLFCNPGEKPSPDGSIQDGHGITHMVYELTEDATITKITDSMENPGFDWEEPVIGKVLARKNKTSIDICVKGYHLKANLTSKVYWNHSCSYKGPEGWASIISILPTHWYIHSIGSKASYEFKNDNGVDIIGQGWAHEEKNWGQVFPDGHVWLQALSNDNDTQLVCSVAHYKVGSVKTPYIFAMGYRSPSHQIDMRTVDIGTMLKGVSVHPQKGEFSMRAVNPSYTIQ</sequence>
<reference evidence="1 2" key="1">
    <citation type="journal article" date="2021" name="Nat. Plants">
        <title>The Taxus genome provides insights into paclitaxel biosynthesis.</title>
        <authorList>
            <person name="Xiong X."/>
            <person name="Gou J."/>
            <person name="Liao Q."/>
            <person name="Li Y."/>
            <person name="Zhou Q."/>
            <person name="Bi G."/>
            <person name="Li C."/>
            <person name="Du R."/>
            <person name="Wang X."/>
            <person name="Sun T."/>
            <person name="Guo L."/>
            <person name="Liang H."/>
            <person name="Lu P."/>
            <person name="Wu Y."/>
            <person name="Zhang Z."/>
            <person name="Ro D.K."/>
            <person name="Shang Y."/>
            <person name="Huang S."/>
            <person name="Yan J."/>
        </authorList>
    </citation>
    <scope>NUCLEOTIDE SEQUENCE [LARGE SCALE GENOMIC DNA]</scope>
    <source>
        <strain evidence="1">Ta-2019</strain>
    </source>
</reference>
<name>A0AA38GR87_TAXCH</name>
<dbReference type="PANTHER" id="PTHR35309">
    <property type="match status" value="1"/>
</dbReference>
<protein>
    <submittedName>
        <fullName evidence="1">Uncharacterized protein</fullName>
    </submittedName>
</protein>
<evidence type="ECO:0000313" key="1">
    <source>
        <dbReference type="EMBL" id="KAH9327376.1"/>
    </source>
</evidence>
<proteinExistence type="predicted"/>
<gene>
    <name evidence="1" type="ORF">KI387_007554</name>
</gene>
<comment type="caution">
    <text evidence="1">The sequence shown here is derived from an EMBL/GenBank/DDBJ whole genome shotgun (WGS) entry which is preliminary data.</text>
</comment>
<dbReference type="Proteomes" id="UP000824469">
    <property type="component" value="Unassembled WGS sequence"/>
</dbReference>